<dbReference type="AlphaFoldDB" id="A0A7S1PIH8"/>
<dbReference type="PRINTS" id="PR00081">
    <property type="entry name" value="GDHRDH"/>
</dbReference>
<dbReference type="Pfam" id="PF00106">
    <property type="entry name" value="adh_short"/>
    <property type="match status" value="1"/>
</dbReference>
<sequence length="367" mass="41350">MSLSAHTPYNHFVNTLSSLTILTLLVLSPYRTILIISAISLGYFLIYLRLYKGFIVKKRTKQFRGKKSAILITGCSSGIGEACAAHFIKNSQYHILATFRKQGDVEEFEKNNLHGDKERDLFTPLLLDVTQTDTIEKCMPTIRKVHKNTPVIALINNAGLQMSTIVENMDIDGHIRRGFDVNVLGVYRMVKAMLPLLRESKQLLGRARIITLSSMAGMIALPTATAYSSSKWAAQAISQGLRIELARFGIETCTINPGSIRTNFRLNSKADLERYLNSATPEMKNKLYPEYYKLWQDKYNKYFKEGEGYEDGKGISVERAVALVEETVETSHLQQSYFLGSEGTLVSVLSILPQVVTDWALRKTYKV</sequence>
<evidence type="ECO:0000256" key="1">
    <source>
        <dbReference type="ARBA" id="ARBA00006484"/>
    </source>
</evidence>
<evidence type="ECO:0000313" key="4">
    <source>
        <dbReference type="EMBL" id="CAD9084360.1"/>
    </source>
</evidence>
<accession>A0A7S1PIH8</accession>
<reference evidence="4" key="1">
    <citation type="submission" date="2021-01" db="EMBL/GenBank/DDBJ databases">
        <authorList>
            <person name="Corre E."/>
            <person name="Pelletier E."/>
            <person name="Niang G."/>
            <person name="Scheremetjew M."/>
            <person name="Finn R."/>
            <person name="Kale V."/>
            <person name="Holt S."/>
            <person name="Cochrane G."/>
            <person name="Meng A."/>
            <person name="Brown T."/>
            <person name="Cohen L."/>
        </authorList>
    </citation>
    <scope>NUCLEOTIDE SEQUENCE</scope>
    <source>
        <strain evidence="4">WS</strain>
    </source>
</reference>
<proteinExistence type="inferred from homology"/>
<evidence type="ECO:0000256" key="3">
    <source>
        <dbReference type="SAM" id="Phobius"/>
    </source>
</evidence>
<keyword evidence="3" id="KW-0812">Transmembrane</keyword>
<comment type="similarity">
    <text evidence="1">Belongs to the short-chain dehydrogenases/reductases (SDR) family.</text>
</comment>
<keyword evidence="3" id="KW-0472">Membrane</keyword>
<gene>
    <name evidence="4" type="ORF">PCOS0759_LOCUS7614</name>
</gene>
<dbReference type="InterPro" id="IPR020904">
    <property type="entry name" value="Sc_DH/Rdtase_CS"/>
</dbReference>
<evidence type="ECO:0000256" key="2">
    <source>
        <dbReference type="ARBA" id="ARBA00023002"/>
    </source>
</evidence>
<dbReference type="PANTHER" id="PTHR44169:SF6">
    <property type="entry name" value="NADPH-DEPENDENT 1-ACYLDIHYDROXYACETONE PHOSPHATE REDUCTASE"/>
    <property type="match status" value="1"/>
</dbReference>
<feature type="transmembrane region" description="Helical" evidence="3">
    <location>
        <begin position="20"/>
        <end position="48"/>
    </location>
</feature>
<dbReference type="Gene3D" id="3.40.50.720">
    <property type="entry name" value="NAD(P)-binding Rossmann-like Domain"/>
    <property type="match status" value="1"/>
</dbReference>
<dbReference type="InterPro" id="IPR002347">
    <property type="entry name" value="SDR_fam"/>
</dbReference>
<dbReference type="InterPro" id="IPR036291">
    <property type="entry name" value="NAD(P)-bd_dom_sf"/>
</dbReference>
<organism evidence="4">
    <name type="scientific">Percolomonas cosmopolitus</name>
    <dbReference type="NCBI Taxonomy" id="63605"/>
    <lineage>
        <taxon>Eukaryota</taxon>
        <taxon>Discoba</taxon>
        <taxon>Heterolobosea</taxon>
        <taxon>Tetramitia</taxon>
        <taxon>Eutetramitia</taxon>
        <taxon>Percolomonadidae</taxon>
        <taxon>Percolomonas</taxon>
    </lineage>
</organism>
<dbReference type="PROSITE" id="PS00061">
    <property type="entry name" value="ADH_SHORT"/>
    <property type="match status" value="1"/>
</dbReference>
<dbReference type="GO" id="GO:0016491">
    <property type="term" value="F:oxidoreductase activity"/>
    <property type="evidence" value="ECO:0007669"/>
    <property type="project" value="UniProtKB-KW"/>
</dbReference>
<name>A0A7S1PIH8_9EUKA</name>
<dbReference type="SUPFAM" id="SSF51735">
    <property type="entry name" value="NAD(P)-binding Rossmann-fold domains"/>
    <property type="match status" value="1"/>
</dbReference>
<dbReference type="EMBL" id="HBGD01009243">
    <property type="protein sequence ID" value="CAD9084360.1"/>
    <property type="molecule type" value="Transcribed_RNA"/>
</dbReference>
<dbReference type="PANTHER" id="PTHR44169">
    <property type="entry name" value="NADPH-DEPENDENT 1-ACYLDIHYDROXYACETONE PHOSPHATE REDUCTASE"/>
    <property type="match status" value="1"/>
</dbReference>
<feature type="transmembrane region" description="Helical" evidence="3">
    <location>
        <begin position="69"/>
        <end position="88"/>
    </location>
</feature>
<keyword evidence="2" id="KW-0560">Oxidoreductase</keyword>
<keyword evidence="3" id="KW-1133">Transmembrane helix</keyword>
<protein>
    <submittedName>
        <fullName evidence="4">Uncharacterized protein</fullName>
    </submittedName>
</protein>